<evidence type="ECO:0000313" key="7">
    <source>
        <dbReference type="Proteomes" id="UP000604825"/>
    </source>
</evidence>
<comment type="caution">
    <text evidence="6">The sequence shown here is derived from an EMBL/GenBank/DDBJ whole genome shotgun (WGS) entry which is preliminary data.</text>
</comment>
<dbReference type="InterPro" id="IPR001841">
    <property type="entry name" value="Znf_RING"/>
</dbReference>
<protein>
    <recommendedName>
        <fullName evidence="5">RING-type domain-containing protein</fullName>
    </recommendedName>
</protein>
<dbReference type="InterPro" id="IPR013083">
    <property type="entry name" value="Znf_RING/FYVE/PHD"/>
</dbReference>
<dbReference type="SUPFAM" id="SSF57850">
    <property type="entry name" value="RING/U-box"/>
    <property type="match status" value="1"/>
</dbReference>
<proteinExistence type="predicted"/>
<name>A0A811PWR7_9POAL</name>
<evidence type="ECO:0000256" key="4">
    <source>
        <dbReference type="PROSITE-ProRule" id="PRU00175"/>
    </source>
</evidence>
<dbReference type="GO" id="GO:0061630">
    <property type="term" value="F:ubiquitin protein ligase activity"/>
    <property type="evidence" value="ECO:0007669"/>
    <property type="project" value="TreeGrafter"/>
</dbReference>
<dbReference type="Pfam" id="PF13639">
    <property type="entry name" value="zf-RING_2"/>
    <property type="match status" value="1"/>
</dbReference>
<organism evidence="6 7">
    <name type="scientific">Miscanthus lutarioriparius</name>
    <dbReference type="NCBI Taxonomy" id="422564"/>
    <lineage>
        <taxon>Eukaryota</taxon>
        <taxon>Viridiplantae</taxon>
        <taxon>Streptophyta</taxon>
        <taxon>Embryophyta</taxon>
        <taxon>Tracheophyta</taxon>
        <taxon>Spermatophyta</taxon>
        <taxon>Magnoliopsida</taxon>
        <taxon>Liliopsida</taxon>
        <taxon>Poales</taxon>
        <taxon>Poaceae</taxon>
        <taxon>PACMAD clade</taxon>
        <taxon>Panicoideae</taxon>
        <taxon>Andropogonodae</taxon>
        <taxon>Andropogoneae</taxon>
        <taxon>Saccharinae</taxon>
        <taxon>Miscanthus</taxon>
    </lineage>
</organism>
<dbReference type="PANTHER" id="PTHR45969:SF69">
    <property type="entry name" value="FINGER DOMAIN PROTEIN, PUTATIVE (AFU_ORTHOLOGUE AFUA_3G12190)-RELATED"/>
    <property type="match status" value="1"/>
</dbReference>
<dbReference type="Proteomes" id="UP000604825">
    <property type="component" value="Unassembled WGS sequence"/>
</dbReference>
<dbReference type="AlphaFoldDB" id="A0A811PWR7"/>
<dbReference type="SMART" id="SM00184">
    <property type="entry name" value="RING"/>
    <property type="match status" value="1"/>
</dbReference>
<keyword evidence="1" id="KW-0479">Metal-binding</keyword>
<dbReference type="EMBL" id="CAJGYO010000008">
    <property type="protein sequence ID" value="CAD6250335.1"/>
    <property type="molecule type" value="Genomic_DNA"/>
</dbReference>
<dbReference type="Gene3D" id="3.30.40.10">
    <property type="entry name" value="Zinc/RING finger domain, C3HC4 (zinc finger)"/>
    <property type="match status" value="1"/>
</dbReference>
<dbReference type="GO" id="GO:0008270">
    <property type="term" value="F:zinc ion binding"/>
    <property type="evidence" value="ECO:0007669"/>
    <property type="project" value="UniProtKB-KW"/>
</dbReference>
<dbReference type="GO" id="GO:0016567">
    <property type="term" value="P:protein ubiquitination"/>
    <property type="evidence" value="ECO:0007669"/>
    <property type="project" value="TreeGrafter"/>
</dbReference>
<evidence type="ECO:0000256" key="1">
    <source>
        <dbReference type="ARBA" id="ARBA00022723"/>
    </source>
</evidence>
<accession>A0A811PWR7</accession>
<dbReference type="OrthoDB" id="624912at2759"/>
<evidence type="ECO:0000256" key="3">
    <source>
        <dbReference type="ARBA" id="ARBA00022833"/>
    </source>
</evidence>
<dbReference type="PANTHER" id="PTHR45969">
    <property type="entry name" value="RING ZINC FINGER PROTEIN-RELATED"/>
    <property type="match status" value="1"/>
</dbReference>
<evidence type="ECO:0000313" key="6">
    <source>
        <dbReference type="EMBL" id="CAD6250335.1"/>
    </source>
</evidence>
<keyword evidence="3" id="KW-0862">Zinc</keyword>
<keyword evidence="2 4" id="KW-0863">Zinc-finger</keyword>
<evidence type="ECO:0000256" key="2">
    <source>
        <dbReference type="ARBA" id="ARBA00022771"/>
    </source>
</evidence>
<reference evidence="6" key="1">
    <citation type="submission" date="2020-10" db="EMBL/GenBank/DDBJ databases">
        <authorList>
            <person name="Han B."/>
            <person name="Lu T."/>
            <person name="Zhao Q."/>
            <person name="Huang X."/>
            <person name="Zhao Y."/>
        </authorList>
    </citation>
    <scope>NUCLEOTIDE SEQUENCE</scope>
</reference>
<feature type="domain" description="RING-type" evidence="5">
    <location>
        <begin position="167"/>
        <end position="211"/>
    </location>
</feature>
<keyword evidence="7" id="KW-1185">Reference proteome</keyword>
<dbReference type="PROSITE" id="PS50089">
    <property type="entry name" value="ZF_RING_2"/>
    <property type="match status" value="1"/>
</dbReference>
<sequence length="246" mass="26703">MAPCYTYGKGPGGNSCLSIGLTALPCPGVALRLNTVIDCTPGKDRMPPVTIDFLKNLPQQSEAPAPALASAVAAQQVTGRFTCNSGDFVLFSQLERVEEMVAAAGLPRECAPSVEEFFNLSASHATNSFYKAMTITVEAGAPGSIVVDEYEGEKEEELPPGADVGECAICYKEYLVGGATSVKLPCSHTHTFHRKCLDRWTAVNRTCPCCRAPVPEEQDYWDEDDFDYSGSEYEYDVPGEEHARRQ</sequence>
<evidence type="ECO:0000259" key="5">
    <source>
        <dbReference type="PROSITE" id="PS50089"/>
    </source>
</evidence>
<gene>
    <name evidence="6" type="ORF">NCGR_LOCUS34129</name>
</gene>